<name>A0ABY4YX39_9MICO</name>
<dbReference type="InterPro" id="IPR002575">
    <property type="entry name" value="Aminoglycoside_PTrfase"/>
</dbReference>
<dbReference type="SUPFAM" id="SSF56112">
    <property type="entry name" value="Protein kinase-like (PK-like)"/>
    <property type="match status" value="1"/>
</dbReference>
<evidence type="ECO:0000313" key="2">
    <source>
        <dbReference type="EMBL" id="USQ81337.1"/>
    </source>
</evidence>
<dbReference type="Gene3D" id="3.90.1200.10">
    <property type="match status" value="1"/>
</dbReference>
<accession>A0ABY4YX39</accession>
<dbReference type="Proteomes" id="UP001056455">
    <property type="component" value="Chromosome"/>
</dbReference>
<dbReference type="Pfam" id="PF01636">
    <property type="entry name" value="APH"/>
    <property type="match status" value="1"/>
</dbReference>
<sequence length="220" mass="23844">MELLARGRDAEVFGLDEHTVLRRFRGPRDLRWEVAAMEAARDAGLPVPAVHEIRPDAMVLERIHGPTMLEALLADPGSAQAHAVTLAELHLRLGQITAPDGMSTPVGAGESLVHLDLHPGNVILGSAPTIIDWTNAGRGPVSADPATCWLLTRVVQVEAPAAPTAEFTVAVGTFVETFLDCFDLPDLLEQLPAVGRARLHDVNLTPEEQERIRAFLDDPW</sequence>
<proteinExistence type="predicted"/>
<feature type="domain" description="Aminoglycoside phosphotransferase" evidence="1">
    <location>
        <begin position="111"/>
        <end position="162"/>
    </location>
</feature>
<evidence type="ECO:0000313" key="3">
    <source>
        <dbReference type="Proteomes" id="UP001056455"/>
    </source>
</evidence>
<dbReference type="RefSeq" id="WP_252594752.1">
    <property type="nucleotide sequence ID" value="NZ_CP099489.1"/>
</dbReference>
<gene>
    <name evidence="2" type="ORF">NF556_06735</name>
</gene>
<keyword evidence="3" id="KW-1185">Reference proteome</keyword>
<reference evidence="2" key="1">
    <citation type="submission" date="2022-06" db="EMBL/GenBank/DDBJ databases">
        <title>Ornithinimicrobium HY1793.</title>
        <authorList>
            <person name="Huang Y."/>
        </authorList>
    </citation>
    <scope>NUCLEOTIDE SEQUENCE</scope>
    <source>
        <strain evidence="2">HY1793</strain>
    </source>
</reference>
<evidence type="ECO:0000259" key="1">
    <source>
        <dbReference type="Pfam" id="PF01636"/>
    </source>
</evidence>
<protein>
    <submittedName>
        <fullName evidence="2">Phosphotransferase</fullName>
    </submittedName>
</protein>
<organism evidence="2 3">
    <name type="scientific">Ornithinimicrobium faecis</name>
    <dbReference type="NCBI Taxonomy" id="2934158"/>
    <lineage>
        <taxon>Bacteria</taxon>
        <taxon>Bacillati</taxon>
        <taxon>Actinomycetota</taxon>
        <taxon>Actinomycetes</taxon>
        <taxon>Micrococcales</taxon>
        <taxon>Ornithinimicrobiaceae</taxon>
        <taxon>Ornithinimicrobium</taxon>
    </lineage>
</organism>
<dbReference type="InterPro" id="IPR011009">
    <property type="entry name" value="Kinase-like_dom_sf"/>
</dbReference>
<dbReference type="EMBL" id="CP099489">
    <property type="protein sequence ID" value="USQ81337.1"/>
    <property type="molecule type" value="Genomic_DNA"/>
</dbReference>